<dbReference type="AlphaFoldDB" id="A0A8S1ZBE8"/>
<accession>A0A8S1ZBE8</accession>
<comment type="subcellular location">
    <subcellularLocation>
        <location evidence="1 6">Nucleus</location>
    </subcellularLocation>
</comment>
<evidence type="ECO:0000256" key="1">
    <source>
        <dbReference type="ARBA" id="ARBA00004123"/>
    </source>
</evidence>
<feature type="region of interest" description="Disordered" evidence="8">
    <location>
        <begin position="97"/>
        <end position="137"/>
    </location>
</feature>
<evidence type="ECO:0000256" key="8">
    <source>
        <dbReference type="SAM" id="MobiDB-lite"/>
    </source>
</evidence>
<dbReference type="Gene3D" id="2.130.10.10">
    <property type="entry name" value="YVTN repeat-like/Quinoprotein amine dehydrogenase"/>
    <property type="match status" value="1"/>
</dbReference>
<dbReference type="PROSITE" id="PS00678">
    <property type="entry name" value="WD_REPEATS_1"/>
    <property type="match status" value="1"/>
</dbReference>
<dbReference type="FunFam" id="2.130.10.10:FF:001350">
    <property type="entry name" value="tRNA (guanine-N(7)-)-methyltransferase non-catalytic subunit"/>
    <property type="match status" value="1"/>
</dbReference>
<dbReference type="InterPro" id="IPR019775">
    <property type="entry name" value="WD40_repeat_CS"/>
</dbReference>
<evidence type="ECO:0000256" key="3">
    <source>
        <dbReference type="ARBA" id="ARBA00022694"/>
    </source>
</evidence>
<feature type="repeat" description="WD" evidence="7">
    <location>
        <begin position="348"/>
        <end position="393"/>
    </location>
</feature>
<dbReference type="HAMAP" id="MF_03056">
    <property type="entry name" value="TRM82"/>
    <property type="match status" value="1"/>
</dbReference>
<dbReference type="InterPro" id="IPR007011">
    <property type="entry name" value="LEA_SMP_dom"/>
</dbReference>
<dbReference type="CDD" id="cd00010">
    <property type="entry name" value="AAI_LTSS"/>
    <property type="match status" value="1"/>
</dbReference>
<evidence type="ECO:0000256" key="2">
    <source>
        <dbReference type="ARBA" id="ARBA00022574"/>
    </source>
</evidence>
<comment type="function">
    <text evidence="6">Required for the formation of N(7)-methylguanine at position 46 (m7G46) in tRNA. In the complex, it is required to stabilize and induce conformational changes of the catalytic subunit.</text>
</comment>
<dbReference type="PANTHER" id="PTHR16288:SF0">
    <property type="entry name" value="TRNA (GUANINE-N(7)-)-METHYLTRANSFERASE NON-CATALYTIC SUBUNIT WDR4"/>
    <property type="match status" value="1"/>
</dbReference>
<feature type="compositionally biased region" description="Basic and acidic residues" evidence="8">
    <location>
        <begin position="551"/>
        <end position="564"/>
    </location>
</feature>
<dbReference type="EMBL" id="LR999451">
    <property type="protein sequence ID" value="CAE5956398.1"/>
    <property type="molecule type" value="Genomic_DNA"/>
</dbReference>
<dbReference type="SUPFAM" id="SSF47699">
    <property type="entry name" value="Bifunctional inhibitor/lipid-transfer protein/seed storage 2S albumin"/>
    <property type="match status" value="1"/>
</dbReference>
<evidence type="ECO:0000256" key="9">
    <source>
        <dbReference type="SAM" id="SignalP"/>
    </source>
</evidence>
<evidence type="ECO:0000259" key="10">
    <source>
        <dbReference type="SMART" id="SM00499"/>
    </source>
</evidence>
<dbReference type="SMART" id="SM00320">
    <property type="entry name" value="WD40"/>
    <property type="match status" value="4"/>
</dbReference>
<proteinExistence type="inferred from homology"/>
<evidence type="ECO:0000313" key="12">
    <source>
        <dbReference type="Proteomes" id="UP000682877"/>
    </source>
</evidence>
<feature type="region of interest" description="Disordered" evidence="8">
    <location>
        <begin position="539"/>
        <end position="569"/>
    </location>
</feature>
<keyword evidence="3 6" id="KW-0819">tRNA processing</keyword>
<evidence type="ECO:0000256" key="4">
    <source>
        <dbReference type="ARBA" id="ARBA00022737"/>
    </source>
</evidence>
<name>A0A8S1ZBE8_ARAAE</name>
<dbReference type="GO" id="GO:0043527">
    <property type="term" value="C:tRNA methyltransferase complex"/>
    <property type="evidence" value="ECO:0007669"/>
    <property type="project" value="TreeGrafter"/>
</dbReference>
<dbReference type="InterPro" id="IPR016140">
    <property type="entry name" value="Bifunc_inhib/LTP/seed_store"/>
</dbReference>
<keyword evidence="9" id="KW-0732">Signal</keyword>
<dbReference type="GO" id="GO:0005634">
    <property type="term" value="C:nucleus"/>
    <property type="evidence" value="ECO:0007669"/>
    <property type="project" value="UniProtKB-SubCell"/>
</dbReference>
<dbReference type="PANTHER" id="PTHR16288">
    <property type="entry name" value="WD40 REPEAT PROTEIN 4"/>
    <property type="match status" value="1"/>
</dbReference>
<dbReference type="InterPro" id="IPR028884">
    <property type="entry name" value="Trm82"/>
</dbReference>
<feature type="compositionally biased region" description="Polar residues" evidence="8">
    <location>
        <begin position="97"/>
        <end position="116"/>
    </location>
</feature>
<organism evidence="11 12">
    <name type="scientific">Arabidopsis arenosa</name>
    <name type="common">Sand rock-cress</name>
    <name type="synonym">Cardaminopsis arenosa</name>
    <dbReference type="NCBI Taxonomy" id="38785"/>
    <lineage>
        <taxon>Eukaryota</taxon>
        <taxon>Viridiplantae</taxon>
        <taxon>Streptophyta</taxon>
        <taxon>Embryophyta</taxon>
        <taxon>Tracheophyta</taxon>
        <taxon>Spermatophyta</taxon>
        <taxon>Magnoliopsida</taxon>
        <taxon>eudicotyledons</taxon>
        <taxon>Gunneridae</taxon>
        <taxon>Pentapetalae</taxon>
        <taxon>rosids</taxon>
        <taxon>malvids</taxon>
        <taxon>Brassicales</taxon>
        <taxon>Brassicaceae</taxon>
        <taxon>Camelineae</taxon>
        <taxon>Arabidopsis</taxon>
    </lineage>
</organism>
<comment type="similarity">
    <text evidence="6">Belongs to the WD repeat TRM82 family.</text>
</comment>
<protein>
    <recommendedName>
        <fullName evidence="6">tRNA (guanine-N(7)-)-methyltransferase non-catalytic subunit</fullName>
    </recommendedName>
    <alternativeName>
        <fullName evidence="6">WD repeat-containing protein 4 homolog</fullName>
    </alternativeName>
</protein>
<keyword evidence="4 6" id="KW-0677">Repeat</keyword>
<reference evidence="11" key="1">
    <citation type="submission" date="2021-01" db="EMBL/GenBank/DDBJ databases">
        <authorList>
            <person name="Bezrukov I."/>
        </authorList>
    </citation>
    <scope>NUCLEOTIDE SEQUENCE</scope>
</reference>
<feature type="repeat" description="WD" evidence="7">
    <location>
        <begin position="208"/>
        <end position="249"/>
    </location>
</feature>
<dbReference type="SMART" id="SM00499">
    <property type="entry name" value="AAI"/>
    <property type="match status" value="1"/>
</dbReference>
<dbReference type="Pfam" id="PF00400">
    <property type="entry name" value="WD40"/>
    <property type="match status" value="3"/>
</dbReference>
<feature type="signal peptide" evidence="9">
    <location>
        <begin position="1"/>
        <end position="23"/>
    </location>
</feature>
<dbReference type="SUPFAM" id="SSF50978">
    <property type="entry name" value="WD40 repeat-like"/>
    <property type="match status" value="1"/>
</dbReference>
<feature type="chain" id="PRO_5035866082" description="tRNA (guanine-N(7)-)-methyltransferase non-catalytic subunit" evidence="9">
    <location>
        <begin position="24"/>
        <end position="723"/>
    </location>
</feature>
<keyword evidence="12" id="KW-1185">Reference proteome</keyword>
<gene>
    <name evidence="11" type="ORF">AARE701A_LOCUS175</name>
</gene>
<dbReference type="InterPro" id="IPR001680">
    <property type="entry name" value="WD40_rpt"/>
</dbReference>
<dbReference type="InterPro" id="IPR036312">
    <property type="entry name" value="Bifun_inhib/LTP/seed_sf"/>
</dbReference>
<dbReference type="GO" id="GO:0005829">
    <property type="term" value="C:cytosol"/>
    <property type="evidence" value="ECO:0007669"/>
    <property type="project" value="TreeGrafter"/>
</dbReference>
<sequence>MILAMLALVIATVLYGGATTVQAGCSDTLTSLSPCLNYLNGGSTSPSSNCCSQFSTVVQSSPECLCYVVNSNESSFSGFKFNRTLALNLPTACNVQTPSPSQCNTSRNVPTTSPANTPVGSPQSAPSPSGSKKFAWSNESSSNSNVIILSFEESHIEEVEIQNKLEVAPALISVHPSQKSVAVAVGSDLRVFDLIENCPVSLVDESDGPSRKESIRAIRYGASGKLFVSAGDDKLVKIWSADSWRCLNTVCSEKRVSAVAISSDDSHVCYADKFGVVWVIELDGINEGKTLPSKKGALLLSHYCSIITSLEFSPDGRYILSADRDFKIRVTVFPKKPLEGAHEIQSFCLGHSEFITCTAFVSTPELTQGYLMSGSGDSTVRLWDITSGSLLDTCEVSTVAGDLESNESESPTQVTVTDICAIPNSSLAAVAIQRQVQYFSPHTCDLTAHTLSITKVIKIPGESFIPTSISVSASSKLLWMVSGASNLPGSNHPGFSRVRVISCLETESSSTLEDDKIPGGAKLLEQLQGKVPIEESVMSAAAEAHQHSPQRPRDQENTRPHDQYGDVSSVYGDDVARKQGVSFSQSDPTVATMGSVDTVTIGEALEATALSLGDKPVDRKDAAAIQAAETRATGECKGRPGGLAVAAQAAAATNEQTVSGEEKVTIADILTDAAEKLPGDKVVTCEDAEAVVGAELGSSSEMKTTPGGVADSMSAGARLNQQI</sequence>
<evidence type="ECO:0000313" key="11">
    <source>
        <dbReference type="EMBL" id="CAE5956398.1"/>
    </source>
</evidence>
<dbReference type="InterPro" id="IPR015943">
    <property type="entry name" value="WD40/YVTN_repeat-like_dom_sf"/>
</dbReference>
<dbReference type="InterPro" id="IPR036322">
    <property type="entry name" value="WD40_repeat_dom_sf"/>
</dbReference>
<feature type="domain" description="Bifunctional inhibitor/plant lipid transfer protein/seed storage helical" evidence="10">
    <location>
        <begin position="25"/>
        <end position="103"/>
    </location>
</feature>
<feature type="region of interest" description="Disordered" evidence="8">
    <location>
        <begin position="696"/>
        <end position="723"/>
    </location>
</feature>
<dbReference type="Proteomes" id="UP000682877">
    <property type="component" value="Chromosome 1"/>
</dbReference>
<dbReference type="FunFam" id="2.130.10.10:FF:001042">
    <property type="entry name" value="tRNA (guanine-N(7)-)-methyltransferase non-catalytic subunit"/>
    <property type="match status" value="1"/>
</dbReference>
<dbReference type="PROSITE" id="PS50082">
    <property type="entry name" value="WD_REPEATS_2"/>
    <property type="match status" value="2"/>
</dbReference>
<dbReference type="GO" id="GO:0106004">
    <property type="term" value="P:tRNA (guanine-N7)-methylation"/>
    <property type="evidence" value="ECO:0007669"/>
    <property type="project" value="UniProtKB-UniRule"/>
</dbReference>
<comment type="subunit">
    <text evidence="6">Forms a heterodimer with the catalytic subunit.</text>
</comment>
<evidence type="ECO:0000256" key="6">
    <source>
        <dbReference type="HAMAP-Rule" id="MF_03056"/>
    </source>
</evidence>
<feature type="compositionally biased region" description="Low complexity" evidence="8">
    <location>
        <begin position="118"/>
        <end position="137"/>
    </location>
</feature>
<evidence type="ECO:0000256" key="7">
    <source>
        <dbReference type="PROSITE-ProRule" id="PRU00221"/>
    </source>
</evidence>
<comment type="pathway">
    <text evidence="6">tRNA modification; N(7)-methylguanine-tRNA biosynthesis.</text>
</comment>
<evidence type="ECO:0000256" key="5">
    <source>
        <dbReference type="ARBA" id="ARBA00023242"/>
    </source>
</evidence>
<dbReference type="Pfam" id="PF14368">
    <property type="entry name" value="LTP_2"/>
    <property type="match status" value="1"/>
</dbReference>
<dbReference type="PROSITE" id="PS50294">
    <property type="entry name" value="WD_REPEATS_REGION"/>
    <property type="match status" value="1"/>
</dbReference>
<dbReference type="Gene3D" id="1.10.110.10">
    <property type="entry name" value="Plant lipid-transfer and hydrophobic proteins"/>
    <property type="match status" value="1"/>
</dbReference>
<keyword evidence="2 6" id="KW-0853">WD repeat</keyword>
<keyword evidence="5 6" id="KW-0539">Nucleus</keyword>
<dbReference type="Pfam" id="PF04927">
    <property type="entry name" value="SMP"/>
    <property type="match status" value="2"/>
</dbReference>